<accession>A0A6L2N1P5</accession>
<evidence type="ECO:0000313" key="1">
    <source>
        <dbReference type="EMBL" id="GEU79347.1"/>
    </source>
</evidence>
<gene>
    <name evidence="1" type="ORF">Tci_051325</name>
</gene>
<name>A0A6L2N1P5_TANCI</name>
<dbReference type="EMBL" id="BKCJ010007855">
    <property type="protein sequence ID" value="GEU79347.1"/>
    <property type="molecule type" value="Genomic_DNA"/>
</dbReference>
<protein>
    <submittedName>
        <fullName evidence="1">Putative retrotransposon protein</fullName>
    </submittedName>
</protein>
<comment type="caution">
    <text evidence="1">The sequence shown here is derived from an EMBL/GenBank/DDBJ whole genome shotgun (WGS) entry which is preliminary data.</text>
</comment>
<proteinExistence type="predicted"/>
<reference evidence="1" key="1">
    <citation type="journal article" date="2019" name="Sci. Rep.">
        <title>Draft genome of Tanacetum cinerariifolium, the natural source of mosquito coil.</title>
        <authorList>
            <person name="Yamashiro T."/>
            <person name="Shiraishi A."/>
            <person name="Satake H."/>
            <person name="Nakayama K."/>
        </authorList>
    </citation>
    <scope>NUCLEOTIDE SEQUENCE</scope>
</reference>
<organism evidence="1">
    <name type="scientific">Tanacetum cinerariifolium</name>
    <name type="common">Dalmatian daisy</name>
    <name type="synonym">Chrysanthemum cinerariifolium</name>
    <dbReference type="NCBI Taxonomy" id="118510"/>
    <lineage>
        <taxon>Eukaryota</taxon>
        <taxon>Viridiplantae</taxon>
        <taxon>Streptophyta</taxon>
        <taxon>Embryophyta</taxon>
        <taxon>Tracheophyta</taxon>
        <taxon>Spermatophyta</taxon>
        <taxon>Magnoliopsida</taxon>
        <taxon>eudicotyledons</taxon>
        <taxon>Gunneridae</taxon>
        <taxon>Pentapetalae</taxon>
        <taxon>asterids</taxon>
        <taxon>campanulids</taxon>
        <taxon>Asterales</taxon>
        <taxon>Asteraceae</taxon>
        <taxon>Asteroideae</taxon>
        <taxon>Anthemideae</taxon>
        <taxon>Anthemidinae</taxon>
        <taxon>Tanacetum</taxon>
    </lineage>
</organism>
<sequence length="285" mass="32821">MCNEPAIAMANDPKTYKGARHFQKKYHYIREVIQERETVLNKVHTDENVVDPFTKPMPYDKHYEHAMAIGIVPARSLISFNINVILDYLDNDFHHLPTTYKGLMKKTYTWIEAKEVATNRDLSDRRIKAFLGITAKEGRRTWTDHGYETNQIEELSAVYSDNSFDPVIIMIRISERTAMQKIGIIVSTINAAIKFHTPYGTGTIFSTYEPNKMEEGRKKTFIIGKQLATSFKRKLQDLLQSNADFFAWTYADMIGILRNIMQKKRGLAPNQNEAACKEVDELTKA</sequence>
<dbReference type="AlphaFoldDB" id="A0A6L2N1P5"/>